<dbReference type="OrthoDB" id="2503691at2759"/>
<evidence type="ECO:0000313" key="2">
    <source>
        <dbReference type="EMBL" id="MBW0530247.1"/>
    </source>
</evidence>
<feature type="region of interest" description="Disordered" evidence="1">
    <location>
        <begin position="127"/>
        <end position="152"/>
    </location>
</feature>
<reference evidence="2" key="1">
    <citation type="submission" date="2021-03" db="EMBL/GenBank/DDBJ databases">
        <title>Draft genome sequence of rust myrtle Austropuccinia psidii MF-1, a brazilian biotype.</title>
        <authorList>
            <person name="Quecine M.C."/>
            <person name="Pachon D.M.R."/>
            <person name="Bonatelli M.L."/>
            <person name="Correr F.H."/>
            <person name="Franceschini L.M."/>
            <person name="Leite T.F."/>
            <person name="Margarido G.R.A."/>
            <person name="Almeida C.A."/>
            <person name="Ferrarezi J.A."/>
            <person name="Labate C.A."/>
        </authorList>
    </citation>
    <scope>NUCLEOTIDE SEQUENCE</scope>
    <source>
        <strain evidence="2">MF-1</strain>
    </source>
</reference>
<protein>
    <submittedName>
        <fullName evidence="2">Uncharacterized protein</fullName>
    </submittedName>
</protein>
<organism evidence="2 3">
    <name type="scientific">Austropuccinia psidii MF-1</name>
    <dbReference type="NCBI Taxonomy" id="1389203"/>
    <lineage>
        <taxon>Eukaryota</taxon>
        <taxon>Fungi</taxon>
        <taxon>Dikarya</taxon>
        <taxon>Basidiomycota</taxon>
        <taxon>Pucciniomycotina</taxon>
        <taxon>Pucciniomycetes</taxon>
        <taxon>Pucciniales</taxon>
        <taxon>Sphaerophragmiaceae</taxon>
        <taxon>Austropuccinia</taxon>
    </lineage>
</organism>
<feature type="compositionally biased region" description="Basic and acidic residues" evidence="1">
    <location>
        <begin position="248"/>
        <end position="259"/>
    </location>
</feature>
<evidence type="ECO:0000313" key="3">
    <source>
        <dbReference type="Proteomes" id="UP000765509"/>
    </source>
</evidence>
<name>A0A9Q3I7T1_9BASI</name>
<evidence type="ECO:0000256" key="1">
    <source>
        <dbReference type="SAM" id="MobiDB-lite"/>
    </source>
</evidence>
<feature type="region of interest" description="Disordered" evidence="1">
    <location>
        <begin position="210"/>
        <end position="266"/>
    </location>
</feature>
<comment type="caution">
    <text evidence="2">The sequence shown here is derived from an EMBL/GenBank/DDBJ whole genome shotgun (WGS) entry which is preliminary data.</text>
</comment>
<proteinExistence type="predicted"/>
<dbReference type="AlphaFoldDB" id="A0A9Q3I7T1"/>
<dbReference type="Proteomes" id="UP000765509">
    <property type="component" value="Unassembled WGS sequence"/>
</dbReference>
<keyword evidence="3" id="KW-1185">Reference proteome</keyword>
<accession>A0A9Q3I7T1</accession>
<gene>
    <name evidence="2" type="ORF">O181_069962</name>
</gene>
<dbReference type="EMBL" id="AVOT02035826">
    <property type="protein sequence ID" value="MBW0530247.1"/>
    <property type="molecule type" value="Genomic_DNA"/>
</dbReference>
<sequence>MSKDPTNSNPSPNFDWSLIKSTSNSNMISSIQPIPIILKYTIHSLVTIKHLNLIDCLNEAASEFNLNPLEIFLTISINKNLIKISNSLFNQLGPLSTIYVELNQKENLNLFSSLLIDSNLIKSSNISSVSCSNSNSITNSSSSTSIRSNSSNSLNSNLSNQIINHNHNPIIDLESLKSNNNSSQSNQTINPLNQNQKRFLINSLANSNQPRQKFPFLSNRHSDHSNLSISSSSSSSPPSFIQSNNLQTHDDHSSIEETSQHTLNSP</sequence>
<feature type="compositionally biased region" description="Low complexity" evidence="1">
    <location>
        <begin position="225"/>
        <end position="244"/>
    </location>
</feature>